<protein>
    <submittedName>
        <fullName evidence="1">Uncharacterized protein</fullName>
    </submittedName>
</protein>
<gene>
    <name evidence="1" type="ORF">ACFH04_26255</name>
</gene>
<dbReference type="Proteomes" id="UP001589887">
    <property type="component" value="Unassembled WGS sequence"/>
</dbReference>
<comment type="caution">
    <text evidence="1">The sequence shown here is derived from an EMBL/GenBank/DDBJ whole genome shotgun (WGS) entry which is preliminary data.</text>
</comment>
<reference evidence="1 2" key="1">
    <citation type="submission" date="2024-09" db="EMBL/GenBank/DDBJ databases">
        <authorList>
            <person name="Sun Q."/>
            <person name="Mori K."/>
        </authorList>
    </citation>
    <scope>NUCLEOTIDE SEQUENCE [LARGE SCALE GENOMIC DNA]</scope>
    <source>
        <strain evidence="1 2">JCM 4557</strain>
    </source>
</reference>
<organism evidence="1 2">
    <name type="scientific">Streptomyces noboritoensis</name>
    <dbReference type="NCBI Taxonomy" id="67337"/>
    <lineage>
        <taxon>Bacteria</taxon>
        <taxon>Bacillati</taxon>
        <taxon>Actinomycetota</taxon>
        <taxon>Actinomycetes</taxon>
        <taxon>Kitasatosporales</taxon>
        <taxon>Streptomycetaceae</taxon>
        <taxon>Streptomyces</taxon>
    </lineage>
</organism>
<proteinExistence type="predicted"/>
<dbReference type="RefSeq" id="WP_394322131.1">
    <property type="nucleotide sequence ID" value="NZ_JBHMQV010000009.1"/>
</dbReference>
<name>A0ABV6TN26_9ACTN</name>
<evidence type="ECO:0000313" key="1">
    <source>
        <dbReference type="EMBL" id="MFC0847181.1"/>
    </source>
</evidence>
<sequence>MSEPGFLCEFSVERRDTGERVTQATLEVDSVEAAVRWMRIAVGTALPGFEGEALRAARAFLADGRRTERELREKQLTTLTLVQGPLTMVWLISPIATDEPQRICVWPWA</sequence>
<accession>A0ABV6TN26</accession>
<dbReference type="EMBL" id="JBHMQV010000009">
    <property type="protein sequence ID" value="MFC0847181.1"/>
    <property type="molecule type" value="Genomic_DNA"/>
</dbReference>
<keyword evidence="2" id="KW-1185">Reference proteome</keyword>
<evidence type="ECO:0000313" key="2">
    <source>
        <dbReference type="Proteomes" id="UP001589887"/>
    </source>
</evidence>